<keyword evidence="3" id="KW-0694">RNA-binding</keyword>
<sequence length="107" mass="12241">MNDPFHHSLLSVQTYKTEEFAKQIGMNTSNAFGIVQAIVDLVMQYKAPGAEEEEEDGASSFAGKFLLLKEPSKSMIRLYAVPWEEFEESDEEEEEELSDEEDEEEEL</sequence>
<dbReference type="AlphaFoldDB" id="C5KAK6"/>
<proteinExistence type="predicted"/>
<dbReference type="GO" id="GO:0005852">
    <property type="term" value="C:eukaryotic translation initiation factor 3 complex"/>
    <property type="evidence" value="ECO:0007669"/>
    <property type="project" value="InterPro"/>
</dbReference>
<dbReference type="GO" id="GO:0003723">
    <property type="term" value="F:RNA binding"/>
    <property type="evidence" value="ECO:0007669"/>
    <property type="project" value="UniProtKB-KW"/>
</dbReference>
<evidence type="ECO:0000256" key="4">
    <source>
        <dbReference type="ARBA" id="ARBA00022917"/>
    </source>
</evidence>
<evidence type="ECO:0000256" key="1">
    <source>
        <dbReference type="ARBA" id="ARBA00022490"/>
    </source>
</evidence>
<dbReference type="GO" id="GO:0003743">
    <property type="term" value="F:translation initiation factor activity"/>
    <property type="evidence" value="ECO:0007669"/>
    <property type="project" value="UniProtKB-KW"/>
</dbReference>
<gene>
    <name evidence="6" type="ORF">Pmar_PMAR005087</name>
</gene>
<keyword evidence="1" id="KW-0963">Cytoplasm</keyword>
<dbReference type="RefSeq" id="XP_002786386.1">
    <property type="nucleotide sequence ID" value="XM_002786340.1"/>
</dbReference>
<name>C5KAK6_PERM5</name>
<evidence type="ECO:0000313" key="6">
    <source>
        <dbReference type="EMBL" id="EER18182.1"/>
    </source>
</evidence>
<organism evidence="7">
    <name type="scientific">Perkinsus marinus (strain ATCC 50983 / TXsc)</name>
    <dbReference type="NCBI Taxonomy" id="423536"/>
    <lineage>
        <taxon>Eukaryota</taxon>
        <taxon>Sar</taxon>
        <taxon>Alveolata</taxon>
        <taxon>Perkinsozoa</taxon>
        <taxon>Perkinsea</taxon>
        <taxon>Perkinsida</taxon>
        <taxon>Perkinsidae</taxon>
        <taxon>Perkinsus</taxon>
    </lineage>
</organism>
<reference evidence="6 7" key="1">
    <citation type="submission" date="2008-07" db="EMBL/GenBank/DDBJ databases">
        <authorList>
            <person name="El-Sayed N."/>
            <person name="Caler E."/>
            <person name="Inman J."/>
            <person name="Amedeo P."/>
            <person name="Hass B."/>
            <person name="Wortman J."/>
        </authorList>
    </citation>
    <scope>NUCLEOTIDE SEQUENCE [LARGE SCALE GENOMIC DNA]</scope>
    <source>
        <strain evidence="7">ATCC 50983 / TXsc</strain>
    </source>
</reference>
<feature type="region of interest" description="Disordered" evidence="5">
    <location>
        <begin position="84"/>
        <end position="107"/>
    </location>
</feature>
<accession>C5KAK6</accession>
<dbReference type="GeneID" id="9049369"/>
<dbReference type="Proteomes" id="UP000007800">
    <property type="component" value="Unassembled WGS sequence"/>
</dbReference>
<dbReference type="EMBL" id="GG671811">
    <property type="protein sequence ID" value="EER18182.1"/>
    <property type="molecule type" value="Genomic_DNA"/>
</dbReference>
<dbReference type="InterPro" id="IPR007783">
    <property type="entry name" value="eIF3d"/>
</dbReference>
<dbReference type="OrthoDB" id="16538at2759"/>
<protein>
    <submittedName>
        <fullName evidence="6">Eukaryotic translation initiation factor 3 subunit, putative</fullName>
    </submittedName>
</protein>
<evidence type="ECO:0000256" key="2">
    <source>
        <dbReference type="ARBA" id="ARBA00022540"/>
    </source>
</evidence>
<evidence type="ECO:0000256" key="3">
    <source>
        <dbReference type="ARBA" id="ARBA00022884"/>
    </source>
</evidence>
<dbReference type="InParanoid" id="C5KAK6"/>
<evidence type="ECO:0000256" key="5">
    <source>
        <dbReference type="SAM" id="MobiDB-lite"/>
    </source>
</evidence>
<keyword evidence="2 6" id="KW-0396">Initiation factor</keyword>
<evidence type="ECO:0000313" key="7">
    <source>
        <dbReference type="Proteomes" id="UP000007800"/>
    </source>
</evidence>
<dbReference type="Pfam" id="PF05091">
    <property type="entry name" value="eIF-3_zeta"/>
    <property type="match status" value="1"/>
</dbReference>
<keyword evidence="4" id="KW-0648">Protein biosynthesis</keyword>
<keyword evidence="7" id="KW-1185">Reference proteome</keyword>
<dbReference type="PANTHER" id="PTHR12399:SF0">
    <property type="entry name" value="EUKARYOTIC TRANSLATION INITIATION FACTOR 3 SUBUNIT D"/>
    <property type="match status" value="1"/>
</dbReference>
<dbReference type="PANTHER" id="PTHR12399">
    <property type="entry name" value="EUKARYOTIC TRANSLATION INITIATION FACTOR 3 SUBUNIT 7"/>
    <property type="match status" value="1"/>
</dbReference>